<evidence type="ECO:0000256" key="2">
    <source>
        <dbReference type="ARBA" id="ARBA00022630"/>
    </source>
</evidence>
<evidence type="ECO:0000256" key="1">
    <source>
        <dbReference type="ARBA" id="ARBA00009183"/>
    </source>
</evidence>
<dbReference type="GO" id="GO:0004499">
    <property type="term" value="F:N,N-dimethylaniline monooxygenase activity"/>
    <property type="evidence" value="ECO:0007669"/>
    <property type="project" value="InterPro"/>
</dbReference>
<dbReference type="InterPro" id="IPR050346">
    <property type="entry name" value="FMO-like"/>
</dbReference>
<evidence type="ECO:0000313" key="6">
    <source>
        <dbReference type="EMBL" id="RID44391.1"/>
    </source>
</evidence>
<evidence type="ECO:0000256" key="3">
    <source>
        <dbReference type="ARBA" id="ARBA00022827"/>
    </source>
</evidence>
<dbReference type="InterPro" id="IPR036188">
    <property type="entry name" value="FAD/NAD-bd_sf"/>
</dbReference>
<proteinExistence type="inferred from homology"/>
<reference evidence="6 7" key="1">
    <citation type="submission" date="2018-06" db="EMBL/GenBank/DDBJ databases">
        <title>WGS assembly of Brassica rapa FPsc.</title>
        <authorList>
            <person name="Bowman J."/>
            <person name="Kohchi T."/>
            <person name="Yamato K."/>
            <person name="Jenkins J."/>
            <person name="Shu S."/>
            <person name="Ishizaki K."/>
            <person name="Yamaoka S."/>
            <person name="Nishihama R."/>
            <person name="Nakamura Y."/>
            <person name="Berger F."/>
            <person name="Adam C."/>
            <person name="Aki S."/>
            <person name="Althoff F."/>
            <person name="Araki T."/>
            <person name="Arteaga-Vazquez M."/>
            <person name="Balasubrmanian S."/>
            <person name="Bauer D."/>
            <person name="Boehm C."/>
            <person name="Briginshaw L."/>
            <person name="Caballero-Perez J."/>
            <person name="Catarino B."/>
            <person name="Chen F."/>
            <person name="Chiyoda S."/>
            <person name="Chovatia M."/>
            <person name="Davies K."/>
            <person name="Delmans M."/>
            <person name="Demura T."/>
            <person name="Dierschke T."/>
            <person name="Dolan L."/>
            <person name="Dorantes-Acosta A."/>
            <person name="Eklund D."/>
            <person name="Florent S."/>
            <person name="Flores-Sandoval E."/>
            <person name="Fujiyama A."/>
            <person name="Fukuzawa H."/>
            <person name="Galik B."/>
            <person name="Grimanelli D."/>
            <person name="Grimwood J."/>
            <person name="Grossniklaus U."/>
            <person name="Hamada T."/>
            <person name="Haseloff J."/>
            <person name="Hetherington A."/>
            <person name="Higo A."/>
            <person name="Hirakawa Y."/>
            <person name="Hundley H."/>
            <person name="Ikeda Y."/>
            <person name="Inoue K."/>
            <person name="Inoue S."/>
            <person name="Ishida S."/>
            <person name="Jia Q."/>
            <person name="Kakita M."/>
            <person name="Kanazawa T."/>
            <person name="Kawai Y."/>
            <person name="Kawashima T."/>
            <person name="Kennedy M."/>
            <person name="Kinose K."/>
            <person name="Kinoshita T."/>
            <person name="Kohara Y."/>
            <person name="Koide E."/>
            <person name="Komatsu K."/>
            <person name="Kopischke S."/>
            <person name="Kubo M."/>
            <person name="Kyozuka J."/>
            <person name="Lagercrantz U."/>
            <person name="Lin S."/>
            <person name="Lindquist E."/>
            <person name="Lipzen A."/>
            <person name="Lu C."/>
            <person name="Luna E."/>
            <person name="Martienssen R."/>
            <person name="Minamino N."/>
            <person name="Mizutani M."/>
            <person name="Mizutani M."/>
            <person name="Mochizuki N."/>
            <person name="Monte I."/>
            <person name="Mosher R."/>
            <person name="Nagasaki H."/>
            <person name="Nakagami H."/>
            <person name="Naramoto S."/>
            <person name="Nishitani K."/>
            <person name="Ohtani M."/>
            <person name="Okamoto T."/>
            <person name="Okumura M."/>
            <person name="Phillips J."/>
            <person name="Pollak B."/>
            <person name="Reinders A."/>
            <person name="Roevekamp M."/>
            <person name="Sano R."/>
            <person name="Sawa S."/>
            <person name="Schmid M."/>
            <person name="Shirakawa M."/>
            <person name="Solano R."/>
            <person name="Spunde A."/>
            <person name="Suetsugu N."/>
            <person name="Sugano S."/>
            <person name="Sugiyama A."/>
            <person name="Sun R."/>
            <person name="Suzuki Y."/>
            <person name="Takenaka M."/>
            <person name="Takezawa D."/>
            <person name="Tomogane H."/>
            <person name="Tsuzuki M."/>
            <person name="Ueda T."/>
            <person name="Umeda M."/>
            <person name="Ward J."/>
            <person name="Watanabe Y."/>
            <person name="Yazaki K."/>
            <person name="Yokoyama R."/>
            <person name="Yoshitake Y."/>
            <person name="Yotsui I."/>
            <person name="Zachgo S."/>
            <person name="Schmutz J."/>
        </authorList>
    </citation>
    <scope>NUCLEOTIDE SEQUENCE [LARGE SCALE GENOMIC DNA]</scope>
    <source>
        <strain evidence="7">cv. B-3</strain>
    </source>
</reference>
<dbReference type="AlphaFoldDB" id="A0A397XT31"/>
<protein>
    <recommendedName>
        <fullName evidence="5">Flavin-containing monooxygenase</fullName>
        <ecNumber evidence="5">1.-.-.-</ecNumber>
    </recommendedName>
</protein>
<dbReference type="GO" id="GO:0050660">
    <property type="term" value="F:flavin adenine dinucleotide binding"/>
    <property type="evidence" value="ECO:0007669"/>
    <property type="project" value="InterPro"/>
</dbReference>
<organism evidence="6 7">
    <name type="scientific">Brassica campestris</name>
    <name type="common">Field mustard</name>
    <dbReference type="NCBI Taxonomy" id="3711"/>
    <lineage>
        <taxon>Eukaryota</taxon>
        <taxon>Viridiplantae</taxon>
        <taxon>Streptophyta</taxon>
        <taxon>Embryophyta</taxon>
        <taxon>Tracheophyta</taxon>
        <taxon>Spermatophyta</taxon>
        <taxon>Magnoliopsida</taxon>
        <taxon>eudicotyledons</taxon>
        <taxon>Gunneridae</taxon>
        <taxon>Pentapetalae</taxon>
        <taxon>rosids</taxon>
        <taxon>malvids</taxon>
        <taxon>Brassicales</taxon>
        <taxon>Brassicaceae</taxon>
        <taxon>Brassiceae</taxon>
        <taxon>Brassica</taxon>
    </lineage>
</organism>
<dbReference type="Gene3D" id="3.50.50.60">
    <property type="entry name" value="FAD/NAD(P)-binding domain"/>
    <property type="match status" value="2"/>
</dbReference>
<dbReference type="EMBL" id="CM010636">
    <property type="protein sequence ID" value="RID44391.1"/>
    <property type="molecule type" value="Genomic_DNA"/>
</dbReference>
<dbReference type="GO" id="GO:0050661">
    <property type="term" value="F:NADP binding"/>
    <property type="evidence" value="ECO:0007669"/>
    <property type="project" value="InterPro"/>
</dbReference>
<evidence type="ECO:0000313" key="7">
    <source>
        <dbReference type="Proteomes" id="UP000264353"/>
    </source>
</evidence>
<evidence type="ECO:0000256" key="4">
    <source>
        <dbReference type="ARBA" id="ARBA00023002"/>
    </source>
</evidence>
<keyword evidence="3 5" id="KW-0274">FAD</keyword>
<accession>A0A397XT31</accession>
<keyword evidence="4 5" id="KW-0560">Oxidoreductase</keyword>
<name>A0A397XT31_BRACM</name>
<dbReference type="Pfam" id="PF00743">
    <property type="entry name" value="FMO-like"/>
    <property type="match status" value="1"/>
</dbReference>
<comment type="cofactor">
    <cofactor evidence="5">
        <name>FAD</name>
        <dbReference type="ChEBI" id="CHEBI:57692"/>
    </cofactor>
</comment>
<dbReference type="PANTHER" id="PTHR23023">
    <property type="entry name" value="DIMETHYLANILINE MONOOXYGENASE"/>
    <property type="match status" value="1"/>
</dbReference>
<keyword evidence="5" id="KW-0503">Monooxygenase</keyword>
<evidence type="ECO:0000256" key="5">
    <source>
        <dbReference type="RuleBase" id="RU361177"/>
    </source>
</evidence>
<keyword evidence="2 5" id="KW-0285">Flavoprotein</keyword>
<comment type="similarity">
    <text evidence="1 5">Belongs to the FMO family.</text>
</comment>
<sequence length="223" mass="26059">MWDLLSNISVDPTRPIVYSSVYRSLRTNLPRECMGFIDFPFYHFPFLETNGSVTVAVDDNRVGPLYKHIFSPASAPSLSFIGITWKVLLFHLFELQSKWIAGVLSGRITLPWKEDMMVEIETEYTHCFGISQVKKLYNFFFSSLNGEMEERDVFDEFHAGDEASGDEWEDHYLVSQTYQDFSFYSSLLTKYEDFILVKQVMFGSVYIRFGLYSIQFVFRFDSV</sequence>
<gene>
    <name evidence="6" type="ORF">BRARA_I01185</name>
</gene>
<dbReference type="Proteomes" id="UP000264353">
    <property type="component" value="Chromosome A9"/>
</dbReference>
<dbReference type="SUPFAM" id="SSF51905">
    <property type="entry name" value="FAD/NAD(P)-binding domain"/>
    <property type="match status" value="1"/>
</dbReference>
<dbReference type="EC" id="1.-.-.-" evidence="5"/>
<dbReference type="InterPro" id="IPR020946">
    <property type="entry name" value="Flavin_mOase-like"/>
</dbReference>